<proteinExistence type="inferred from homology"/>
<evidence type="ECO:0000259" key="6">
    <source>
        <dbReference type="Pfam" id="PF02775"/>
    </source>
</evidence>
<sequence length="586" mass="62020">MADARNGGAVIAAALQRAGVGHLFTLCGGHISPILVECKRLGLRVVDVRDEANAVFAADAMARLTGRPGVAAVTAGPGVTNAVTALENARLAQSPVVLLGGATATLLRGRGALQDIDQLALMRPIAKWATRVTTVGALRPTLERALALAQGGVPGPVFVEVPVDLLYDEALVRDLYRRESGADRVGGVAGTAMRLYLEAHLARQFRAPALPSLEGLPARIAERIDLRRGTSGGVERIAARLSRAERPVLILGSQALAGCQDPGRLAASVRALGVPVYLGGMARGLLGRRDALQFRHARGRALKEADVVVVAGFPFDFRLGYGRGFGRGAFIGAANLSAAELRKNRSPDVSVEMHPGEFLVALAAKAGKPQAREAWFGALREREAARDREIAAGAEAAGELVNPLRFLLRLEEKMAEDAALVVDGGDFVATAAYTLRPRAPLAWLDPGVFGTLGVGGGFATAAALARPGREVWLLYGDGSCAYSLAEFDTFARHGLAPIAVVGNDGSWQQIAREQVDMLGDDVGTVLARCDYHRVAEGYGGVGLLLTRDDRIDETLDRARETARAGRPVCINVHLRRSEFRKGSISM</sequence>
<dbReference type="CDD" id="cd02004">
    <property type="entry name" value="TPP_BZL_OCoD_HPCL"/>
    <property type="match status" value="1"/>
</dbReference>
<evidence type="ECO:0000256" key="3">
    <source>
        <dbReference type="ARBA" id="ARBA00023052"/>
    </source>
</evidence>
<dbReference type="GO" id="GO:0000287">
    <property type="term" value="F:magnesium ion binding"/>
    <property type="evidence" value="ECO:0007669"/>
    <property type="project" value="InterPro"/>
</dbReference>
<comment type="similarity">
    <text evidence="2 4">Belongs to the TPP enzyme family.</text>
</comment>
<dbReference type="STRING" id="290397.Adeh_1015"/>
<evidence type="ECO:0000256" key="2">
    <source>
        <dbReference type="ARBA" id="ARBA00007812"/>
    </source>
</evidence>
<dbReference type="EMBL" id="CP000251">
    <property type="protein sequence ID" value="ABC80790.1"/>
    <property type="molecule type" value="Genomic_DNA"/>
</dbReference>
<keyword evidence="3 4" id="KW-0786">Thiamine pyrophosphate</keyword>
<dbReference type="InterPro" id="IPR011766">
    <property type="entry name" value="TPP_enzyme_TPP-bd"/>
</dbReference>
<evidence type="ECO:0000256" key="1">
    <source>
        <dbReference type="ARBA" id="ARBA00001964"/>
    </source>
</evidence>
<name>Q2IPR2_ANADE</name>
<dbReference type="GO" id="GO:0009097">
    <property type="term" value="P:isoleucine biosynthetic process"/>
    <property type="evidence" value="ECO:0007669"/>
    <property type="project" value="TreeGrafter"/>
</dbReference>
<dbReference type="OrthoDB" id="2254214at2"/>
<dbReference type="GO" id="GO:0030976">
    <property type="term" value="F:thiamine pyrophosphate binding"/>
    <property type="evidence" value="ECO:0007669"/>
    <property type="project" value="InterPro"/>
</dbReference>
<dbReference type="InterPro" id="IPR012000">
    <property type="entry name" value="Thiamin_PyroP_enz_cen_dom"/>
</dbReference>
<feature type="domain" description="Thiamine pyrophosphate enzyme N-terminal TPP-binding" evidence="7">
    <location>
        <begin position="6"/>
        <end position="121"/>
    </location>
</feature>
<gene>
    <name evidence="8" type="ordered locus">Adeh_1015</name>
</gene>
<dbReference type="Gene3D" id="3.40.50.1220">
    <property type="entry name" value="TPP-binding domain"/>
    <property type="match status" value="1"/>
</dbReference>
<dbReference type="InterPro" id="IPR012001">
    <property type="entry name" value="Thiamin_PyroP_enz_TPP-bd_dom"/>
</dbReference>
<dbReference type="InterPro" id="IPR029061">
    <property type="entry name" value="THDP-binding"/>
</dbReference>
<evidence type="ECO:0000313" key="8">
    <source>
        <dbReference type="EMBL" id="ABC80790.1"/>
    </source>
</evidence>
<dbReference type="eggNOG" id="COG0028">
    <property type="taxonomic scope" value="Bacteria"/>
</dbReference>
<dbReference type="RefSeq" id="WP_011420073.1">
    <property type="nucleotide sequence ID" value="NC_007760.1"/>
</dbReference>
<dbReference type="InterPro" id="IPR045229">
    <property type="entry name" value="TPP_enz"/>
</dbReference>
<reference evidence="8" key="1">
    <citation type="submission" date="2006-01" db="EMBL/GenBank/DDBJ databases">
        <title>Complete sequence of Anaeromyxobacter dehalogenans 2CP-C.</title>
        <authorList>
            <consortium name="US DOE Joint Genome Institute"/>
            <person name="Copeland A."/>
            <person name="Lucas S."/>
            <person name="Lapidus A."/>
            <person name="Barry K."/>
            <person name="Detter J.C."/>
            <person name="Glavina T."/>
            <person name="Hammon N."/>
            <person name="Israni S."/>
            <person name="Pitluck S."/>
            <person name="Brettin T."/>
            <person name="Bruce D."/>
            <person name="Han C."/>
            <person name="Tapia R."/>
            <person name="Gilna P."/>
            <person name="Kiss H."/>
            <person name="Schmutz J."/>
            <person name="Larimer F."/>
            <person name="Land M."/>
            <person name="Kyrpides N."/>
            <person name="Anderson I."/>
            <person name="Sanford R.A."/>
            <person name="Ritalahti K.M."/>
            <person name="Thomas H.S."/>
            <person name="Kirby J.R."/>
            <person name="Zhulin I.B."/>
            <person name="Loeffler F.E."/>
            <person name="Richardson P."/>
        </authorList>
    </citation>
    <scope>NUCLEOTIDE SEQUENCE</scope>
    <source>
        <strain evidence="8">2CP-C</strain>
    </source>
</reference>
<dbReference type="GO" id="GO:0005948">
    <property type="term" value="C:acetolactate synthase complex"/>
    <property type="evidence" value="ECO:0007669"/>
    <property type="project" value="TreeGrafter"/>
</dbReference>
<dbReference type="Pfam" id="PF02776">
    <property type="entry name" value="TPP_enzyme_N"/>
    <property type="match status" value="1"/>
</dbReference>
<protein>
    <submittedName>
        <fullName evidence="8">Thiamine pyrophosphate enzyme</fullName>
    </submittedName>
</protein>
<dbReference type="PANTHER" id="PTHR18968">
    <property type="entry name" value="THIAMINE PYROPHOSPHATE ENZYMES"/>
    <property type="match status" value="1"/>
</dbReference>
<organism evidence="8 9">
    <name type="scientific">Anaeromyxobacter dehalogenans (strain 2CP-C)</name>
    <dbReference type="NCBI Taxonomy" id="290397"/>
    <lineage>
        <taxon>Bacteria</taxon>
        <taxon>Pseudomonadati</taxon>
        <taxon>Myxococcota</taxon>
        <taxon>Myxococcia</taxon>
        <taxon>Myxococcales</taxon>
        <taxon>Cystobacterineae</taxon>
        <taxon>Anaeromyxobacteraceae</taxon>
        <taxon>Anaeromyxobacter</taxon>
    </lineage>
</organism>
<dbReference type="Gene3D" id="3.40.50.970">
    <property type="match status" value="2"/>
</dbReference>
<dbReference type="GO" id="GO:0050660">
    <property type="term" value="F:flavin adenine dinucleotide binding"/>
    <property type="evidence" value="ECO:0007669"/>
    <property type="project" value="TreeGrafter"/>
</dbReference>
<dbReference type="FunFam" id="3.40.50.970:FF:000007">
    <property type="entry name" value="Acetolactate synthase"/>
    <property type="match status" value="1"/>
</dbReference>
<dbReference type="Pfam" id="PF00205">
    <property type="entry name" value="TPP_enzyme_M"/>
    <property type="match status" value="1"/>
</dbReference>
<dbReference type="CDD" id="cd07035">
    <property type="entry name" value="TPP_PYR_POX_like"/>
    <property type="match status" value="1"/>
</dbReference>
<dbReference type="Proteomes" id="UP000001935">
    <property type="component" value="Chromosome"/>
</dbReference>
<dbReference type="AlphaFoldDB" id="Q2IPR2"/>
<evidence type="ECO:0000259" key="5">
    <source>
        <dbReference type="Pfam" id="PF00205"/>
    </source>
</evidence>
<dbReference type="SUPFAM" id="SSF52518">
    <property type="entry name" value="Thiamin diphosphate-binding fold (THDP-binding)"/>
    <property type="match status" value="2"/>
</dbReference>
<accession>Q2IPR2</accession>
<dbReference type="HOGENOM" id="CLU_013748_3_3_7"/>
<dbReference type="PANTHER" id="PTHR18968:SF166">
    <property type="entry name" value="2-HYDROXYACYL-COA LYASE 2"/>
    <property type="match status" value="1"/>
</dbReference>
<feature type="domain" description="Thiamine pyrophosphate enzyme central" evidence="5">
    <location>
        <begin position="234"/>
        <end position="362"/>
    </location>
</feature>
<dbReference type="InterPro" id="IPR029035">
    <property type="entry name" value="DHS-like_NAD/FAD-binding_dom"/>
</dbReference>
<feature type="domain" description="Thiamine pyrophosphate enzyme TPP-binding" evidence="6">
    <location>
        <begin position="423"/>
        <end position="572"/>
    </location>
</feature>
<comment type="cofactor">
    <cofactor evidence="1">
        <name>thiamine diphosphate</name>
        <dbReference type="ChEBI" id="CHEBI:58937"/>
    </cofactor>
</comment>
<evidence type="ECO:0000256" key="4">
    <source>
        <dbReference type="RuleBase" id="RU362132"/>
    </source>
</evidence>
<evidence type="ECO:0000313" key="9">
    <source>
        <dbReference type="Proteomes" id="UP000001935"/>
    </source>
</evidence>
<dbReference type="GO" id="GO:0009099">
    <property type="term" value="P:L-valine biosynthetic process"/>
    <property type="evidence" value="ECO:0007669"/>
    <property type="project" value="TreeGrafter"/>
</dbReference>
<dbReference type="SUPFAM" id="SSF52467">
    <property type="entry name" value="DHS-like NAD/FAD-binding domain"/>
    <property type="match status" value="1"/>
</dbReference>
<evidence type="ECO:0000259" key="7">
    <source>
        <dbReference type="Pfam" id="PF02776"/>
    </source>
</evidence>
<dbReference type="KEGG" id="ade:Adeh_1015"/>
<dbReference type="GO" id="GO:0003984">
    <property type="term" value="F:acetolactate synthase activity"/>
    <property type="evidence" value="ECO:0007669"/>
    <property type="project" value="TreeGrafter"/>
</dbReference>
<dbReference type="Pfam" id="PF02775">
    <property type="entry name" value="TPP_enzyme_C"/>
    <property type="match status" value="1"/>
</dbReference>